<feature type="domain" description="Carboxylesterase type B" evidence="3">
    <location>
        <begin position="45"/>
        <end position="117"/>
    </location>
</feature>
<sequence>MPNLQRVPDALVPPPPLRVTFPSIPTDVIPQVVVNVLKNKFNEIAPQNLNQSEDCLTINVFRPPGISSSSKLPVVVWIFGGGFIVGAPNRYKAGMVVERSIQLNKPVVYVSLNYRLNGNS</sequence>
<dbReference type="PROSITE" id="PS00941">
    <property type="entry name" value="CARBOXYLESTERASE_B_2"/>
    <property type="match status" value="1"/>
</dbReference>
<dbReference type="Pfam" id="PF00135">
    <property type="entry name" value="COesterase"/>
    <property type="match status" value="1"/>
</dbReference>
<dbReference type="SUPFAM" id="SSF53474">
    <property type="entry name" value="alpha/beta-Hydrolases"/>
    <property type="match status" value="1"/>
</dbReference>
<evidence type="ECO:0000313" key="5">
    <source>
        <dbReference type="Proteomes" id="UP001556367"/>
    </source>
</evidence>
<dbReference type="Proteomes" id="UP001556367">
    <property type="component" value="Unassembled WGS sequence"/>
</dbReference>
<gene>
    <name evidence="4" type="ORF">HGRIS_010568</name>
</gene>
<comment type="caution">
    <text evidence="4">The sequence shown here is derived from an EMBL/GenBank/DDBJ whole genome shotgun (WGS) entry which is preliminary data.</text>
</comment>
<dbReference type="Gene3D" id="3.40.50.1820">
    <property type="entry name" value="alpha/beta hydrolase"/>
    <property type="match status" value="1"/>
</dbReference>
<evidence type="ECO:0000256" key="1">
    <source>
        <dbReference type="ARBA" id="ARBA00005964"/>
    </source>
</evidence>
<comment type="similarity">
    <text evidence="1">Belongs to the type-B carboxylesterase/lipase family.</text>
</comment>
<proteinExistence type="inferred from homology"/>
<dbReference type="EMBL" id="JASNQZ010000014">
    <property type="protein sequence ID" value="KAL0947937.1"/>
    <property type="molecule type" value="Genomic_DNA"/>
</dbReference>
<dbReference type="InterPro" id="IPR019819">
    <property type="entry name" value="Carboxylesterase_B_CS"/>
</dbReference>
<protein>
    <recommendedName>
        <fullName evidence="3">Carboxylesterase type B domain-containing protein</fullName>
    </recommendedName>
</protein>
<evidence type="ECO:0000259" key="3">
    <source>
        <dbReference type="Pfam" id="PF00135"/>
    </source>
</evidence>
<evidence type="ECO:0000313" key="4">
    <source>
        <dbReference type="EMBL" id="KAL0947937.1"/>
    </source>
</evidence>
<evidence type="ECO:0000256" key="2">
    <source>
        <dbReference type="ARBA" id="ARBA00022801"/>
    </source>
</evidence>
<dbReference type="PANTHER" id="PTHR43142">
    <property type="entry name" value="CARBOXYLIC ESTER HYDROLASE"/>
    <property type="match status" value="1"/>
</dbReference>
<organism evidence="4 5">
    <name type="scientific">Hohenbuehelia grisea</name>
    <dbReference type="NCBI Taxonomy" id="104357"/>
    <lineage>
        <taxon>Eukaryota</taxon>
        <taxon>Fungi</taxon>
        <taxon>Dikarya</taxon>
        <taxon>Basidiomycota</taxon>
        <taxon>Agaricomycotina</taxon>
        <taxon>Agaricomycetes</taxon>
        <taxon>Agaricomycetidae</taxon>
        <taxon>Agaricales</taxon>
        <taxon>Pleurotineae</taxon>
        <taxon>Pleurotaceae</taxon>
        <taxon>Hohenbuehelia</taxon>
    </lineage>
</organism>
<keyword evidence="5" id="KW-1185">Reference proteome</keyword>
<dbReference type="InterPro" id="IPR029058">
    <property type="entry name" value="AB_hydrolase_fold"/>
</dbReference>
<dbReference type="InterPro" id="IPR002018">
    <property type="entry name" value="CarbesteraseB"/>
</dbReference>
<name>A0ABR3IX84_9AGAR</name>
<reference evidence="5" key="1">
    <citation type="submission" date="2024-06" db="EMBL/GenBank/DDBJ databases">
        <title>Multi-omics analyses provide insights into the biosynthesis of the anticancer antibiotic pleurotin in Hohenbuehelia grisea.</title>
        <authorList>
            <person name="Weaver J.A."/>
            <person name="Alberti F."/>
        </authorList>
    </citation>
    <scope>NUCLEOTIDE SEQUENCE [LARGE SCALE GENOMIC DNA]</scope>
    <source>
        <strain evidence="5">T-177</strain>
    </source>
</reference>
<keyword evidence="2" id="KW-0378">Hydrolase</keyword>
<dbReference type="PANTHER" id="PTHR43142:SF1">
    <property type="entry name" value="CARBOXYLIC ESTER HYDROLASE"/>
    <property type="match status" value="1"/>
</dbReference>
<accession>A0ABR3IX84</accession>